<dbReference type="Gene3D" id="1.10.357.10">
    <property type="entry name" value="Tetracycline Repressor, domain 2"/>
    <property type="match status" value="1"/>
</dbReference>
<dbReference type="PROSITE" id="PS01081">
    <property type="entry name" value="HTH_TETR_1"/>
    <property type="match status" value="1"/>
</dbReference>
<keyword evidence="2 4" id="KW-0238">DNA-binding</keyword>
<proteinExistence type="predicted"/>
<dbReference type="PROSITE" id="PS50977">
    <property type="entry name" value="HTH_TETR_2"/>
    <property type="match status" value="1"/>
</dbReference>
<feature type="compositionally biased region" description="Low complexity" evidence="5">
    <location>
        <begin position="195"/>
        <end position="211"/>
    </location>
</feature>
<dbReference type="InterPro" id="IPR009057">
    <property type="entry name" value="Homeodomain-like_sf"/>
</dbReference>
<protein>
    <submittedName>
        <fullName evidence="7">TetR family transcriptional regulator</fullName>
    </submittedName>
</protein>
<evidence type="ECO:0000256" key="4">
    <source>
        <dbReference type="PROSITE-ProRule" id="PRU00335"/>
    </source>
</evidence>
<feature type="domain" description="HTH tetR-type" evidence="6">
    <location>
        <begin position="15"/>
        <end position="75"/>
    </location>
</feature>
<keyword evidence="3" id="KW-0804">Transcription</keyword>
<evidence type="ECO:0000259" key="6">
    <source>
        <dbReference type="PROSITE" id="PS50977"/>
    </source>
</evidence>
<gene>
    <name evidence="7" type="ORF">ACFPCY_24780</name>
</gene>
<evidence type="ECO:0000256" key="3">
    <source>
        <dbReference type="ARBA" id="ARBA00023163"/>
    </source>
</evidence>
<sequence>MSGAETTGLRERTRRAVRRELADLALGMFVERGYDATTVEDVAAAAGLSKRSFFRYFPTKEDVLFGDVEELAGQVAEAVRSRPAGEAPWRTLRAVLREWEPRIHAARRDLDALRLVEATPALRARLHQKRDELRALVATALRDRPGGDLDAFTADLLTAAAGAALDAATREWLRSDGTLDRAELIDKAFDALTPTTTAPTTAVPTVAAPTTDVPLRGSPPSR</sequence>
<dbReference type="InterPro" id="IPR041347">
    <property type="entry name" value="MftR_C"/>
</dbReference>
<keyword evidence="1" id="KW-0805">Transcription regulation</keyword>
<dbReference type="RefSeq" id="WP_378258986.1">
    <property type="nucleotide sequence ID" value="NZ_JBHSIT010000007.1"/>
</dbReference>
<name>A0ABV9U4V5_9ACTN</name>
<dbReference type="InterPro" id="IPR050109">
    <property type="entry name" value="HTH-type_TetR-like_transc_reg"/>
</dbReference>
<dbReference type="PANTHER" id="PTHR30055">
    <property type="entry name" value="HTH-TYPE TRANSCRIPTIONAL REGULATOR RUTR"/>
    <property type="match status" value="1"/>
</dbReference>
<dbReference type="EMBL" id="JBHSIT010000007">
    <property type="protein sequence ID" value="MFC4910553.1"/>
    <property type="molecule type" value="Genomic_DNA"/>
</dbReference>
<dbReference type="Proteomes" id="UP001595872">
    <property type="component" value="Unassembled WGS sequence"/>
</dbReference>
<evidence type="ECO:0000313" key="7">
    <source>
        <dbReference type="EMBL" id="MFC4910553.1"/>
    </source>
</evidence>
<dbReference type="InterPro" id="IPR023772">
    <property type="entry name" value="DNA-bd_HTH_TetR-type_CS"/>
</dbReference>
<accession>A0ABV9U4V5</accession>
<keyword evidence="8" id="KW-1185">Reference proteome</keyword>
<feature type="DNA-binding region" description="H-T-H motif" evidence="4">
    <location>
        <begin position="38"/>
        <end position="57"/>
    </location>
</feature>
<dbReference type="Pfam" id="PF17754">
    <property type="entry name" value="TetR_C_14"/>
    <property type="match status" value="1"/>
</dbReference>
<comment type="caution">
    <text evidence="7">The sequence shown here is derived from an EMBL/GenBank/DDBJ whole genome shotgun (WGS) entry which is preliminary data.</text>
</comment>
<organism evidence="7 8">
    <name type="scientific">Actinomadura gamaensis</name>
    <dbReference type="NCBI Taxonomy" id="1763541"/>
    <lineage>
        <taxon>Bacteria</taxon>
        <taxon>Bacillati</taxon>
        <taxon>Actinomycetota</taxon>
        <taxon>Actinomycetes</taxon>
        <taxon>Streptosporangiales</taxon>
        <taxon>Thermomonosporaceae</taxon>
        <taxon>Actinomadura</taxon>
    </lineage>
</organism>
<dbReference type="InterPro" id="IPR001647">
    <property type="entry name" value="HTH_TetR"/>
</dbReference>
<dbReference type="Pfam" id="PF00440">
    <property type="entry name" value="TetR_N"/>
    <property type="match status" value="1"/>
</dbReference>
<evidence type="ECO:0000256" key="2">
    <source>
        <dbReference type="ARBA" id="ARBA00023125"/>
    </source>
</evidence>
<dbReference type="Gene3D" id="1.10.10.60">
    <property type="entry name" value="Homeodomain-like"/>
    <property type="match status" value="1"/>
</dbReference>
<feature type="region of interest" description="Disordered" evidence="5">
    <location>
        <begin position="195"/>
        <end position="222"/>
    </location>
</feature>
<dbReference type="SUPFAM" id="SSF46689">
    <property type="entry name" value="Homeodomain-like"/>
    <property type="match status" value="1"/>
</dbReference>
<dbReference type="PRINTS" id="PR00455">
    <property type="entry name" value="HTHTETR"/>
</dbReference>
<evidence type="ECO:0000313" key="8">
    <source>
        <dbReference type="Proteomes" id="UP001595872"/>
    </source>
</evidence>
<dbReference type="PANTHER" id="PTHR30055:SF238">
    <property type="entry name" value="MYCOFACTOCIN BIOSYNTHESIS TRANSCRIPTIONAL REGULATOR MFTR-RELATED"/>
    <property type="match status" value="1"/>
</dbReference>
<evidence type="ECO:0000256" key="5">
    <source>
        <dbReference type="SAM" id="MobiDB-lite"/>
    </source>
</evidence>
<evidence type="ECO:0000256" key="1">
    <source>
        <dbReference type="ARBA" id="ARBA00023015"/>
    </source>
</evidence>
<reference evidence="8" key="1">
    <citation type="journal article" date="2019" name="Int. J. Syst. Evol. Microbiol.">
        <title>The Global Catalogue of Microorganisms (GCM) 10K type strain sequencing project: providing services to taxonomists for standard genome sequencing and annotation.</title>
        <authorList>
            <consortium name="The Broad Institute Genomics Platform"/>
            <consortium name="The Broad Institute Genome Sequencing Center for Infectious Disease"/>
            <person name="Wu L."/>
            <person name="Ma J."/>
        </authorList>
    </citation>
    <scope>NUCLEOTIDE SEQUENCE [LARGE SCALE GENOMIC DNA]</scope>
    <source>
        <strain evidence="8">KLKA75</strain>
    </source>
</reference>